<dbReference type="InterPro" id="IPR053820">
    <property type="entry name" value="MSL3_chromo-like"/>
</dbReference>
<dbReference type="Proteomes" id="UP000325440">
    <property type="component" value="Unassembled WGS sequence"/>
</dbReference>
<name>A0A5E4NND7_9HEMI</name>
<dbReference type="Pfam" id="PF22732">
    <property type="entry name" value="MSL3_chromo-like"/>
    <property type="match status" value="1"/>
</dbReference>
<reference evidence="2 3" key="1">
    <citation type="submission" date="2019-08" db="EMBL/GenBank/DDBJ databases">
        <authorList>
            <person name="Alioto T."/>
            <person name="Alioto T."/>
            <person name="Gomez Garrido J."/>
        </authorList>
    </citation>
    <scope>NUCLEOTIDE SEQUENCE [LARGE SCALE GENOMIC DNA]</scope>
</reference>
<dbReference type="AlphaFoldDB" id="A0A5E4NND7"/>
<dbReference type="PANTHER" id="PTHR10880">
    <property type="entry name" value="MORTALITY FACTOR 4-LIKE PROTEIN"/>
    <property type="match status" value="1"/>
</dbReference>
<dbReference type="PANTHER" id="PTHR10880:SF48">
    <property type="entry name" value="MORTALITY FACTOR 4 LIKE 2"/>
    <property type="match status" value="1"/>
</dbReference>
<evidence type="ECO:0000259" key="1">
    <source>
        <dbReference type="SMART" id="SM00298"/>
    </source>
</evidence>
<dbReference type="EMBL" id="CABPRJ010002399">
    <property type="protein sequence ID" value="VVC45312.1"/>
    <property type="molecule type" value="Genomic_DNA"/>
</dbReference>
<dbReference type="Gene3D" id="2.30.30.140">
    <property type="match status" value="1"/>
</dbReference>
<dbReference type="SMART" id="SM00298">
    <property type="entry name" value="CHROMO"/>
    <property type="match status" value="1"/>
</dbReference>
<dbReference type="OrthoDB" id="6624743at2759"/>
<dbReference type="InterPro" id="IPR008676">
    <property type="entry name" value="MRG"/>
</dbReference>
<organism evidence="2 3">
    <name type="scientific">Cinara cedri</name>
    <dbReference type="NCBI Taxonomy" id="506608"/>
    <lineage>
        <taxon>Eukaryota</taxon>
        <taxon>Metazoa</taxon>
        <taxon>Ecdysozoa</taxon>
        <taxon>Arthropoda</taxon>
        <taxon>Hexapoda</taxon>
        <taxon>Insecta</taxon>
        <taxon>Pterygota</taxon>
        <taxon>Neoptera</taxon>
        <taxon>Paraneoptera</taxon>
        <taxon>Hemiptera</taxon>
        <taxon>Sternorrhyncha</taxon>
        <taxon>Aphidomorpha</taxon>
        <taxon>Aphidoidea</taxon>
        <taxon>Aphididae</taxon>
        <taxon>Lachninae</taxon>
        <taxon>Cinara</taxon>
    </lineage>
</organism>
<gene>
    <name evidence="2" type="ORF">CINCED_3A021194</name>
</gene>
<sequence>MGDNVLCFCGQMLYEAKCLKRRKITQEKVEYLIHFKGWHSKWDEWVDAERVLAVNDVNMKKMASLKEIYSRSKKGAKKQSKTVIIKKETVQSTQKNTSPTVKGRKHFDKDLNEYDELSFLVIDGNEDGDILLLQHLRCASHTLSLLATTDFQNISKNSNAKKYNHPALSKCSTLWNLLQRLKSVITRCNSLYDSISQLIKHRAKLNTLTKELGLKYQLNETDLSYLTKFV</sequence>
<proteinExistence type="predicted"/>
<dbReference type="SUPFAM" id="SSF54160">
    <property type="entry name" value="Chromo domain-like"/>
    <property type="match status" value="1"/>
</dbReference>
<evidence type="ECO:0000313" key="2">
    <source>
        <dbReference type="EMBL" id="VVC45312.1"/>
    </source>
</evidence>
<dbReference type="InterPro" id="IPR000953">
    <property type="entry name" value="Chromo/chromo_shadow_dom"/>
</dbReference>
<dbReference type="InterPro" id="IPR016197">
    <property type="entry name" value="Chromo-like_dom_sf"/>
</dbReference>
<dbReference type="GO" id="GO:0006325">
    <property type="term" value="P:chromatin organization"/>
    <property type="evidence" value="ECO:0007669"/>
    <property type="project" value="InterPro"/>
</dbReference>
<evidence type="ECO:0000313" key="3">
    <source>
        <dbReference type="Proteomes" id="UP000325440"/>
    </source>
</evidence>
<dbReference type="GO" id="GO:0005634">
    <property type="term" value="C:nucleus"/>
    <property type="evidence" value="ECO:0007669"/>
    <property type="project" value="InterPro"/>
</dbReference>
<dbReference type="GO" id="GO:0006355">
    <property type="term" value="P:regulation of DNA-templated transcription"/>
    <property type="evidence" value="ECO:0007669"/>
    <property type="project" value="InterPro"/>
</dbReference>
<accession>A0A5E4NND7</accession>
<feature type="domain" description="Chromo" evidence="1">
    <location>
        <begin position="13"/>
        <end position="64"/>
    </location>
</feature>
<keyword evidence="3" id="KW-1185">Reference proteome</keyword>
<dbReference type="GO" id="GO:0035267">
    <property type="term" value="C:NuA4 histone acetyltransferase complex"/>
    <property type="evidence" value="ECO:0007669"/>
    <property type="project" value="TreeGrafter"/>
</dbReference>
<protein>
    <submittedName>
        <fullName evidence="2">Chromo/chromo shadow domain,RNA binding activity-knot of a chromodomain,Chromo domain-like</fullName>
    </submittedName>
</protein>